<gene>
    <name evidence="1" type="ORF">EJ08DRAFT_695427</name>
</gene>
<organism evidence="1 2">
    <name type="scientific">Tothia fuscella</name>
    <dbReference type="NCBI Taxonomy" id="1048955"/>
    <lineage>
        <taxon>Eukaryota</taxon>
        <taxon>Fungi</taxon>
        <taxon>Dikarya</taxon>
        <taxon>Ascomycota</taxon>
        <taxon>Pezizomycotina</taxon>
        <taxon>Dothideomycetes</taxon>
        <taxon>Pleosporomycetidae</taxon>
        <taxon>Venturiales</taxon>
        <taxon>Cylindrosympodiaceae</taxon>
        <taxon>Tothia</taxon>
    </lineage>
</organism>
<name>A0A9P4NV87_9PEZI</name>
<protein>
    <submittedName>
        <fullName evidence="1">Uncharacterized protein</fullName>
    </submittedName>
</protein>
<dbReference type="Proteomes" id="UP000800235">
    <property type="component" value="Unassembled WGS sequence"/>
</dbReference>
<dbReference type="EMBL" id="MU007026">
    <property type="protein sequence ID" value="KAF2432315.1"/>
    <property type="molecule type" value="Genomic_DNA"/>
</dbReference>
<sequence length="411" mass="46995">MALASKDTSESVEHVLYRKPSRATFVRKLELLGSHNGYAHYNYFKEGLPAINFEGWYSRHVEALHKATEVPHEVAYEWRAKLAAGNVDAYVALLVSQLPNLRCLALGPPYSQRAEFVGMLFSLVRRAQHGEKTGVSTFLHLKEVTFEPNYNFLRLRHNVKMTDTALQIFFLPHLEKLSVSFDVPVGLIWPNGANLVNPQTITSLELNMVRERHLTQILRLTPKLRSLHWEMFYTEYLDNPACTTTVNLDAVATALENVRATVEDLVIKCYVDRADSFGEPALSFEGSLRPLARFHYLYKLQAEPMTLAASFQPTRAIPLKEILPQSLKTLAITDYLAANDSQEWHDEHIFHCIAEWVRDESAPKPNLRAISYVDRDFCGPGTRPDPLKEKLEEFCRAHSLELLWKKIPPLR</sequence>
<keyword evidence="2" id="KW-1185">Reference proteome</keyword>
<accession>A0A9P4NV87</accession>
<evidence type="ECO:0000313" key="2">
    <source>
        <dbReference type="Proteomes" id="UP000800235"/>
    </source>
</evidence>
<evidence type="ECO:0000313" key="1">
    <source>
        <dbReference type="EMBL" id="KAF2432315.1"/>
    </source>
</evidence>
<dbReference type="OrthoDB" id="3705926at2759"/>
<reference evidence="1" key="1">
    <citation type="journal article" date="2020" name="Stud. Mycol.">
        <title>101 Dothideomycetes genomes: a test case for predicting lifestyles and emergence of pathogens.</title>
        <authorList>
            <person name="Haridas S."/>
            <person name="Albert R."/>
            <person name="Binder M."/>
            <person name="Bloem J."/>
            <person name="Labutti K."/>
            <person name="Salamov A."/>
            <person name="Andreopoulos B."/>
            <person name="Baker S."/>
            <person name="Barry K."/>
            <person name="Bills G."/>
            <person name="Bluhm B."/>
            <person name="Cannon C."/>
            <person name="Castanera R."/>
            <person name="Culley D."/>
            <person name="Daum C."/>
            <person name="Ezra D."/>
            <person name="Gonzalez J."/>
            <person name="Henrissat B."/>
            <person name="Kuo A."/>
            <person name="Liang C."/>
            <person name="Lipzen A."/>
            <person name="Lutzoni F."/>
            <person name="Magnuson J."/>
            <person name="Mondo S."/>
            <person name="Nolan M."/>
            <person name="Ohm R."/>
            <person name="Pangilinan J."/>
            <person name="Park H.-J."/>
            <person name="Ramirez L."/>
            <person name="Alfaro M."/>
            <person name="Sun H."/>
            <person name="Tritt A."/>
            <person name="Yoshinaga Y."/>
            <person name="Zwiers L.-H."/>
            <person name="Turgeon B."/>
            <person name="Goodwin S."/>
            <person name="Spatafora J."/>
            <person name="Crous P."/>
            <person name="Grigoriev I."/>
        </authorList>
    </citation>
    <scope>NUCLEOTIDE SEQUENCE</scope>
    <source>
        <strain evidence="1">CBS 130266</strain>
    </source>
</reference>
<dbReference type="AlphaFoldDB" id="A0A9P4NV87"/>
<proteinExistence type="predicted"/>
<comment type="caution">
    <text evidence="1">The sequence shown here is derived from an EMBL/GenBank/DDBJ whole genome shotgun (WGS) entry which is preliminary data.</text>
</comment>